<feature type="domain" description="Glycosyl hydrolase family 31 C-terminal" evidence="5">
    <location>
        <begin position="521"/>
        <end position="607"/>
    </location>
</feature>
<feature type="region of interest" description="Disordered" evidence="3">
    <location>
        <begin position="114"/>
        <end position="133"/>
    </location>
</feature>
<dbReference type="PANTHER" id="PTHR22762:SF89">
    <property type="entry name" value="ALPHA-XYLOSIDASE"/>
    <property type="match status" value="1"/>
</dbReference>
<feature type="domain" description="Glycoside hydrolase family 31 TIM barrel" evidence="4">
    <location>
        <begin position="210"/>
        <end position="511"/>
    </location>
</feature>
<dbReference type="STRING" id="1249481.D641_0110080"/>
<dbReference type="Proteomes" id="UP000019754">
    <property type="component" value="Unassembled WGS sequence"/>
</dbReference>
<name>A0A022KT60_9MICO</name>
<dbReference type="SUPFAM" id="SSF51445">
    <property type="entry name" value="(Trans)glycosidases"/>
    <property type="match status" value="1"/>
</dbReference>
<organism evidence="6 7">
    <name type="scientific">Brachybacterium muris UCD-AY4</name>
    <dbReference type="NCBI Taxonomy" id="1249481"/>
    <lineage>
        <taxon>Bacteria</taxon>
        <taxon>Bacillati</taxon>
        <taxon>Actinomycetota</taxon>
        <taxon>Actinomycetes</taxon>
        <taxon>Micrococcales</taxon>
        <taxon>Dermabacteraceae</taxon>
        <taxon>Brachybacterium</taxon>
    </lineage>
</organism>
<evidence type="ECO:0000256" key="1">
    <source>
        <dbReference type="ARBA" id="ARBA00007806"/>
    </source>
</evidence>
<evidence type="ECO:0000256" key="2">
    <source>
        <dbReference type="RuleBase" id="RU361185"/>
    </source>
</evidence>
<evidence type="ECO:0000259" key="4">
    <source>
        <dbReference type="Pfam" id="PF01055"/>
    </source>
</evidence>
<evidence type="ECO:0000259" key="5">
    <source>
        <dbReference type="Pfam" id="PF21365"/>
    </source>
</evidence>
<dbReference type="InterPro" id="IPR013780">
    <property type="entry name" value="Glyco_hydro_b"/>
</dbReference>
<comment type="similarity">
    <text evidence="1 2">Belongs to the glycosyl hydrolase 31 family.</text>
</comment>
<dbReference type="HOGENOM" id="CLU_005043_1_0_11"/>
<keyword evidence="2" id="KW-0326">Glycosidase</keyword>
<protein>
    <submittedName>
        <fullName evidence="6">Glycoside hydrolase</fullName>
    </submittedName>
</protein>
<dbReference type="EMBL" id="AORC01000011">
    <property type="protein sequence ID" value="EYT48975.1"/>
    <property type="molecule type" value="Genomic_DNA"/>
</dbReference>
<evidence type="ECO:0000313" key="6">
    <source>
        <dbReference type="EMBL" id="EYT48975.1"/>
    </source>
</evidence>
<dbReference type="GO" id="GO:0090599">
    <property type="term" value="F:alpha-glucosidase activity"/>
    <property type="evidence" value="ECO:0007669"/>
    <property type="project" value="TreeGrafter"/>
</dbReference>
<evidence type="ECO:0000256" key="3">
    <source>
        <dbReference type="SAM" id="MobiDB-lite"/>
    </source>
</evidence>
<dbReference type="InterPro" id="IPR017853">
    <property type="entry name" value="GH"/>
</dbReference>
<dbReference type="GO" id="GO:0005975">
    <property type="term" value="P:carbohydrate metabolic process"/>
    <property type="evidence" value="ECO:0007669"/>
    <property type="project" value="InterPro"/>
</dbReference>
<keyword evidence="2 6" id="KW-0378">Hydrolase</keyword>
<gene>
    <name evidence="6" type="ORF">D641_0110080</name>
</gene>
<dbReference type="Gene3D" id="2.60.40.1180">
    <property type="entry name" value="Golgi alpha-mannosidase II"/>
    <property type="match status" value="2"/>
</dbReference>
<dbReference type="GO" id="GO:0006491">
    <property type="term" value="P:N-glycan processing"/>
    <property type="evidence" value="ECO:0007669"/>
    <property type="project" value="TreeGrafter"/>
</dbReference>
<keyword evidence="7" id="KW-1185">Reference proteome</keyword>
<dbReference type="SUPFAM" id="SSF51011">
    <property type="entry name" value="Glycosyl hydrolase domain"/>
    <property type="match status" value="1"/>
</dbReference>
<dbReference type="Gene3D" id="3.20.20.80">
    <property type="entry name" value="Glycosidases"/>
    <property type="match status" value="1"/>
</dbReference>
<comment type="caution">
    <text evidence="6">The sequence shown here is derived from an EMBL/GenBank/DDBJ whole genome shotgun (WGS) entry which is preliminary data.</text>
</comment>
<dbReference type="RefSeq" id="WP_017823541.1">
    <property type="nucleotide sequence ID" value="NZ_AORC01000011.1"/>
</dbReference>
<dbReference type="AlphaFoldDB" id="A0A022KT60"/>
<sequence length="811" mass="89372">MTTPASENSTEHPLLQGDNFRITPITPRLVRLEWSPSGTFEDRPSVFATNRELRDETARVSETATGVRVETDHYVLDYDRGEFSANGLSLAVLGGVSNYHSIWRYQQDLSLPAHRTAQREGRTTRPLDGNLGGATRTLDEADGAVDLDPGVNSTYGYADIDDSDSMVFAPDGELQARGAEPGSVDLYVFAAGRDHVAAVRDLFALSGPQPLLPRWALGNWWSRYHRYTEESYLELMDRFEDEGVPLSVAVIDMDWHLTDVDPAYGSGWTGYTWDPELFPDPARFQQALHDRGLRVTLNDHPADGVRAFEELYEKVAEAMGRTADGAAVEFDPTDPEFLRAYLEVLHRGLEELGTDFWWLDWQSGPYSKVPGMDPLWVLNHVQFEDTRKQNGDGLLLSRYAGPGSHRYPVGFSGDAVISWKSLAFQPRMTAAAANIGYGWWSHDIGGHMGGYWDEELATRWVQFGVFSPILRLHSSSSRFTGKEPWMFPETAHAVMVEQLRLRHRLVPYLHAMNRRAHREGRSLVEPTYFEDTSLEAYMYRDQYLFGSELLVAPIVRPVDRTTRLTVAEAWLPAGRWTDVTTGISYRGGRLASLHRDLSSIPVLLRAGGFLPLVAEGESLDIRETTPALEVLVAGGADGTFTLAEETEPGTWAETVFSLDIEAGRLTIEPATGDGAPARTTWELTLLGFGPEAADDLTARGAEIQSVTIADGRVRVRLVGAGTEPVVLEGAGLGTTGPGDVLGQVEKVLRGAAIGYFTKDLLFAQIQREGAAALSSLAAYGTVPVFTPEDVEHGHPTPELVAALTELLLADR</sequence>
<dbReference type="PANTHER" id="PTHR22762">
    <property type="entry name" value="ALPHA-GLUCOSIDASE"/>
    <property type="match status" value="1"/>
</dbReference>
<reference evidence="6 7" key="1">
    <citation type="journal article" date="2013" name="Genome Announc.">
        <title>Draft genome sequence of an Actinobacterium, Brachybacterium muris strain UCD-AY4.</title>
        <authorList>
            <person name="Lo J.R."/>
            <person name="Lang J.M."/>
            <person name="Darling A.E."/>
            <person name="Eisen J.A."/>
            <person name="Coil D.A."/>
        </authorList>
    </citation>
    <scope>NUCLEOTIDE SEQUENCE [LARGE SCALE GENOMIC DNA]</scope>
    <source>
        <strain evidence="6 7">UCD-AY4</strain>
    </source>
</reference>
<proteinExistence type="inferred from homology"/>
<accession>A0A022KT60</accession>
<dbReference type="CDD" id="cd06595">
    <property type="entry name" value="GH31_u1"/>
    <property type="match status" value="1"/>
</dbReference>
<dbReference type="OrthoDB" id="176168at2"/>
<evidence type="ECO:0000313" key="7">
    <source>
        <dbReference type="Proteomes" id="UP000019754"/>
    </source>
</evidence>
<dbReference type="Pfam" id="PF01055">
    <property type="entry name" value="Glyco_hydro_31_2nd"/>
    <property type="match status" value="1"/>
</dbReference>
<dbReference type="InterPro" id="IPR048395">
    <property type="entry name" value="Glyco_hydro_31_C"/>
</dbReference>
<dbReference type="InterPro" id="IPR000322">
    <property type="entry name" value="Glyco_hydro_31_TIM"/>
</dbReference>
<dbReference type="Pfam" id="PF21365">
    <property type="entry name" value="Glyco_hydro_31_3rd"/>
    <property type="match status" value="1"/>
</dbReference>